<comment type="similarity">
    <text evidence="2 11">Belongs to the glycosyl hydrolase 38 family.</text>
</comment>
<comment type="cofactor">
    <cofactor evidence="11">
        <name>Zn(2+)</name>
        <dbReference type="ChEBI" id="CHEBI:29105"/>
    </cofactor>
    <text evidence="11">Binds 1 zinc ion per subunit.</text>
</comment>
<evidence type="ECO:0000256" key="3">
    <source>
        <dbReference type="ARBA" id="ARBA00012752"/>
    </source>
</evidence>
<dbReference type="Gene3D" id="2.60.40.1360">
    <property type="match status" value="1"/>
</dbReference>
<dbReference type="InterPro" id="IPR011013">
    <property type="entry name" value="Gal_mutarotase_sf_dom"/>
</dbReference>
<evidence type="ECO:0000256" key="12">
    <source>
        <dbReference type="SAM" id="Phobius"/>
    </source>
</evidence>
<dbReference type="PANTHER" id="PTHR11607:SF3">
    <property type="entry name" value="LYSOSOMAL ALPHA-MANNOSIDASE"/>
    <property type="match status" value="1"/>
</dbReference>
<name>A0AAN8S6H5_POLSC</name>
<dbReference type="InterPro" id="IPR037094">
    <property type="entry name" value="Glyco_hydro_38_cen_sf"/>
</dbReference>
<dbReference type="Gene3D" id="1.20.1270.50">
    <property type="entry name" value="Glycoside hydrolase family 38, central domain"/>
    <property type="match status" value="2"/>
</dbReference>
<dbReference type="Gene3D" id="3.20.110.10">
    <property type="entry name" value="Glycoside hydrolase 38, N terminal domain"/>
    <property type="match status" value="1"/>
</dbReference>
<proteinExistence type="inferred from homology"/>
<dbReference type="InterPro" id="IPR028995">
    <property type="entry name" value="Glyco_hydro_57/38_cen_sf"/>
</dbReference>
<keyword evidence="7 11" id="KW-0862">Zinc</keyword>
<evidence type="ECO:0000256" key="9">
    <source>
        <dbReference type="ARBA" id="ARBA00023180"/>
    </source>
</evidence>
<dbReference type="SUPFAM" id="SSF74650">
    <property type="entry name" value="Galactose mutarotase-like"/>
    <property type="match status" value="1"/>
</dbReference>
<keyword evidence="4 11" id="KW-0479">Metal-binding</keyword>
<evidence type="ECO:0000259" key="13">
    <source>
        <dbReference type="SMART" id="SM00872"/>
    </source>
</evidence>
<evidence type="ECO:0000256" key="8">
    <source>
        <dbReference type="ARBA" id="ARBA00023157"/>
    </source>
</evidence>
<feature type="transmembrane region" description="Helical" evidence="12">
    <location>
        <begin position="20"/>
        <end position="42"/>
    </location>
</feature>
<keyword evidence="6 11" id="KW-0378">Hydrolase</keyword>
<evidence type="ECO:0000256" key="10">
    <source>
        <dbReference type="ARBA" id="ARBA00023295"/>
    </source>
</evidence>
<feature type="domain" description="Glycoside hydrolase family 38 central" evidence="13">
    <location>
        <begin position="354"/>
        <end position="429"/>
    </location>
</feature>
<dbReference type="AlphaFoldDB" id="A0AAN8S6H5"/>
<dbReference type="SUPFAM" id="SSF88688">
    <property type="entry name" value="Families 57/38 glycoside transferase middle domain"/>
    <property type="match status" value="1"/>
</dbReference>
<dbReference type="Pfam" id="PF17677">
    <property type="entry name" value="Glyco_hydro38C2"/>
    <property type="match status" value="1"/>
</dbReference>
<evidence type="ECO:0000256" key="5">
    <source>
        <dbReference type="ARBA" id="ARBA00022729"/>
    </source>
</evidence>
<evidence type="ECO:0000256" key="7">
    <source>
        <dbReference type="ARBA" id="ARBA00022833"/>
    </source>
</evidence>
<dbReference type="Pfam" id="PF07748">
    <property type="entry name" value="Glyco_hydro_38C"/>
    <property type="match status" value="1"/>
</dbReference>
<organism evidence="14 15">
    <name type="scientific">Polyplax serrata</name>
    <name type="common">Common mouse louse</name>
    <dbReference type="NCBI Taxonomy" id="468196"/>
    <lineage>
        <taxon>Eukaryota</taxon>
        <taxon>Metazoa</taxon>
        <taxon>Ecdysozoa</taxon>
        <taxon>Arthropoda</taxon>
        <taxon>Hexapoda</taxon>
        <taxon>Insecta</taxon>
        <taxon>Pterygota</taxon>
        <taxon>Neoptera</taxon>
        <taxon>Paraneoptera</taxon>
        <taxon>Psocodea</taxon>
        <taxon>Troctomorpha</taxon>
        <taxon>Phthiraptera</taxon>
        <taxon>Anoplura</taxon>
        <taxon>Polyplacidae</taxon>
        <taxon>Polyplax</taxon>
    </lineage>
</organism>
<keyword evidence="12" id="KW-0472">Membrane</keyword>
<keyword evidence="9" id="KW-0325">Glycoprotein</keyword>
<dbReference type="FunFam" id="1.20.1270.50:FF:000003">
    <property type="entry name" value="Alpha-mannosidase"/>
    <property type="match status" value="1"/>
</dbReference>
<keyword evidence="5" id="KW-0732">Signal</keyword>
<dbReference type="Pfam" id="PF21260">
    <property type="entry name" value="Laman-like_dom"/>
    <property type="match status" value="1"/>
</dbReference>
<evidence type="ECO:0000313" key="14">
    <source>
        <dbReference type="EMBL" id="KAK6629604.1"/>
    </source>
</evidence>
<dbReference type="Gene3D" id="2.70.98.30">
    <property type="entry name" value="Golgi alpha-mannosidase II, domain 4"/>
    <property type="match status" value="1"/>
</dbReference>
<dbReference type="FunFam" id="2.60.40.1180:FF:000018">
    <property type="entry name" value="Alpha-mannosidase"/>
    <property type="match status" value="1"/>
</dbReference>
<dbReference type="Pfam" id="PF09261">
    <property type="entry name" value="Alpha-mann_mid"/>
    <property type="match status" value="1"/>
</dbReference>
<gene>
    <name evidence="14" type="ORF">RUM43_003421</name>
</gene>
<dbReference type="InterPro" id="IPR011330">
    <property type="entry name" value="Glyco_hydro/deAcase_b/a-brl"/>
</dbReference>
<dbReference type="SUPFAM" id="SSF88713">
    <property type="entry name" value="Glycoside hydrolase/deacetylase"/>
    <property type="match status" value="1"/>
</dbReference>
<dbReference type="PANTHER" id="PTHR11607">
    <property type="entry name" value="ALPHA-MANNOSIDASE"/>
    <property type="match status" value="1"/>
</dbReference>
<keyword evidence="8" id="KW-1015">Disulfide bond</keyword>
<dbReference type="InterPro" id="IPR027291">
    <property type="entry name" value="Glyco_hydro_38_N_sf"/>
</dbReference>
<evidence type="ECO:0000256" key="1">
    <source>
        <dbReference type="ARBA" id="ARBA00000365"/>
    </source>
</evidence>
<dbReference type="InterPro" id="IPR011682">
    <property type="entry name" value="Glyco_hydro_38_C"/>
</dbReference>
<reference evidence="14 15" key="1">
    <citation type="submission" date="2023-10" db="EMBL/GenBank/DDBJ databases">
        <title>Genomes of two closely related lineages of the louse Polyplax serrata with different host specificities.</title>
        <authorList>
            <person name="Martinu J."/>
            <person name="Tarabai H."/>
            <person name="Stefka J."/>
            <person name="Hypsa V."/>
        </authorList>
    </citation>
    <scope>NUCLEOTIDE SEQUENCE [LARGE SCALE GENOMIC DNA]</scope>
    <source>
        <strain evidence="14">HR10_N</strain>
    </source>
</reference>
<dbReference type="GO" id="GO:0006013">
    <property type="term" value="P:mannose metabolic process"/>
    <property type="evidence" value="ECO:0007669"/>
    <property type="project" value="InterPro"/>
</dbReference>
<evidence type="ECO:0000313" key="15">
    <source>
        <dbReference type="Proteomes" id="UP001372834"/>
    </source>
</evidence>
<dbReference type="InterPro" id="IPR041147">
    <property type="entry name" value="GH38_C"/>
</dbReference>
<keyword evidence="10 11" id="KW-0326">Glycosidase</keyword>
<dbReference type="InterPro" id="IPR000602">
    <property type="entry name" value="Glyco_hydro_38_N"/>
</dbReference>
<dbReference type="SMART" id="SM00872">
    <property type="entry name" value="Alpha-mann_mid"/>
    <property type="match status" value="1"/>
</dbReference>
<dbReference type="Pfam" id="PF01074">
    <property type="entry name" value="Glyco_hydro_38N"/>
    <property type="match status" value="1"/>
</dbReference>
<dbReference type="GO" id="GO:0005764">
    <property type="term" value="C:lysosome"/>
    <property type="evidence" value="ECO:0007669"/>
    <property type="project" value="TreeGrafter"/>
</dbReference>
<dbReference type="InterPro" id="IPR013780">
    <property type="entry name" value="Glyco_hydro_b"/>
</dbReference>
<evidence type="ECO:0000256" key="2">
    <source>
        <dbReference type="ARBA" id="ARBA00009792"/>
    </source>
</evidence>
<dbReference type="EC" id="3.2.1.-" evidence="11"/>
<dbReference type="InterPro" id="IPR048534">
    <property type="entry name" value="Man2a1-like_dom"/>
</dbReference>
<evidence type="ECO:0000256" key="4">
    <source>
        <dbReference type="ARBA" id="ARBA00022723"/>
    </source>
</evidence>
<dbReference type="InterPro" id="IPR050843">
    <property type="entry name" value="Glycosyl_Hydrlase_38"/>
</dbReference>
<dbReference type="GO" id="GO:0030246">
    <property type="term" value="F:carbohydrate binding"/>
    <property type="evidence" value="ECO:0007669"/>
    <property type="project" value="InterPro"/>
</dbReference>
<sequence>MSGLLSKLKPVDENCRSKLLIGIIILLSLVVIVPLLLNIILLKYNFPFTARNEWLNIHLVPHSHDDVGWLKTPEDYYDTTVRYILDNIVFELKKNALRRFVYAEIYFFSKWWDDQKDETKEDVKTLLKRKQLEIIGGGFCMSDEAVTHYQSFIDQSTWGFRFINETFGPEICPTAAWQIDTFGHSKGIASLLAQMGFDSLFFARMDLIDKKYRKQKKELEFIWWGNENLGESSSLFTSIFFDHYSAPKGFDFEYQRMESNIDFEGFAKYMRYQAKSFKTNNIFVPMGDDFRFLNAKGYFDKLDKLVGFFNKNPSYKLNVFYSTPSIYIDYLKETKLVWPEKEGDFFPYAAEFNAYWTGFFTSRPTLKYFERVSNNFLQITKQLLVIANTGLDYFEELTNLREAVAIVQHHDAITGTAQQHVTNHYTKLMHDGIHTCSKPVDNVLGYLSVINSTTFPRPKYKSCLLLNISSCDVTESSPRFVVTVYNPLSRQVDHYVRVPVTDLNFAVLEHDGTVLTSQIVAIPTAVRNIPGRQSTSKAELIFKASRIPALGFKSFYVTNEEIQKPVKRSNEGFKAAGMKAVFNTNRQFLTGFVSQRDNISVTQVLKFYKSSPHWSGAYLFGPTNNKSTLVGDRITTKLLNNGELVKEYEQVFSEWATQIIRIYQEDFAEFEWLIGPIPMTDKVGKEVVAVYSSEVNSGDVYYTDINGMEMEKRKRDFRSWNGKQIKSVAGNYYPVTTMISVEDDKKKMFIVVDRPQGGASLRSGEVELMIHRRLAYDDGRGVTEPLNEFAHGVGLIVRGRHWLLFGKNSIEMNRKAKLFSQERHSEPWLFFMDTSSLSFNDWQTYYVTEFSGLYNYVPRNVRILTLEPWREDTVLLRLEHIFENVPSSSLSNAPVIVSLRGLFKTFEIVEARETTLGADRWLSDVHRLKWQSVTKFEKMKAVTFEEIDDDLTISLLPQQIRTFIVKIKVKDKSN</sequence>
<dbReference type="GO" id="GO:0046872">
    <property type="term" value="F:metal ion binding"/>
    <property type="evidence" value="ECO:0007669"/>
    <property type="project" value="UniProtKB-KW"/>
</dbReference>
<comment type="caution">
    <text evidence="14">The sequence shown here is derived from an EMBL/GenBank/DDBJ whole genome shotgun (WGS) entry which is preliminary data.</text>
</comment>
<keyword evidence="12" id="KW-1133">Transmembrane helix</keyword>
<dbReference type="Gene3D" id="2.60.40.1180">
    <property type="entry name" value="Golgi alpha-mannosidase II"/>
    <property type="match status" value="1"/>
</dbReference>
<accession>A0AAN8S6H5</accession>
<evidence type="ECO:0000256" key="11">
    <source>
        <dbReference type="RuleBase" id="RU361199"/>
    </source>
</evidence>
<protein>
    <recommendedName>
        <fullName evidence="3 11">Alpha-mannosidase</fullName>
        <ecNumber evidence="11">3.2.1.-</ecNumber>
    </recommendedName>
</protein>
<evidence type="ECO:0000256" key="6">
    <source>
        <dbReference type="ARBA" id="ARBA00022801"/>
    </source>
</evidence>
<dbReference type="FunFam" id="1.20.1270.50:FF:000002">
    <property type="entry name" value="Alpha-mannosidase"/>
    <property type="match status" value="1"/>
</dbReference>
<dbReference type="GO" id="GO:0004559">
    <property type="term" value="F:alpha-mannosidase activity"/>
    <property type="evidence" value="ECO:0007669"/>
    <property type="project" value="UniProtKB-EC"/>
</dbReference>
<comment type="catalytic activity">
    <reaction evidence="1">
        <text>Hydrolysis of terminal, non-reducing alpha-D-mannose residues in alpha-D-mannosides.</text>
        <dbReference type="EC" id="3.2.1.24"/>
    </reaction>
</comment>
<dbReference type="Proteomes" id="UP001372834">
    <property type="component" value="Unassembled WGS sequence"/>
</dbReference>
<dbReference type="EMBL" id="JAWJWE010000036">
    <property type="protein sequence ID" value="KAK6629604.1"/>
    <property type="molecule type" value="Genomic_DNA"/>
</dbReference>
<keyword evidence="12" id="KW-0812">Transmembrane</keyword>
<dbReference type="InterPro" id="IPR015341">
    <property type="entry name" value="Glyco_hydro_38_cen"/>
</dbReference>